<name>A0A813G766_POLGL</name>
<sequence length="165" mass="17785">MPTKEAPNNSPCRSIAANVSFMQQIEKEVELAYNSRTFSKTISAGRTTFGPVGALPLREQPDPALKAVYHHMTIPMLMPYLGDIKRSAPASSCGHGGGSRAGSRISKSSSRRSAGSHHSSTPQLAMLPPEDPMQDATLLVAESPKETRRMKLEALLQRASLGRNS</sequence>
<accession>A0A813G766</accession>
<evidence type="ECO:0000313" key="3">
    <source>
        <dbReference type="Proteomes" id="UP000654075"/>
    </source>
</evidence>
<protein>
    <submittedName>
        <fullName evidence="2">Uncharacterized protein</fullName>
    </submittedName>
</protein>
<organism evidence="2 3">
    <name type="scientific">Polarella glacialis</name>
    <name type="common">Dinoflagellate</name>
    <dbReference type="NCBI Taxonomy" id="89957"/>
    <lineage>
        <taxon>Eukaryota</taxon>
        <taxon>Sar</taxon>
        <taxon>Alveolata</taxon>
        <taxon>Dinophyceae</taxon>
        <taxon>Suessiales</taxon>
        <taxon>Suessiaceae</taxon>
        <taxon>Polarella</taxon>
    </lineage>
</organism>
<dbReference type="EMBL" id="CAJNNV010028059">
    <property type="protein sequence ID" value="CAE8622802.1"/>
    <property type="molecule type" value="Genomic_DNA"/>
</dbReference>
<keyword evidence="3" id="KW-1185">Reference proteome</keyword>
<dbReference type="Proteomes" id="UP000654075">
    <property type="component" value="Unassembled WGS sequence"/>
</dbReference>
<evidence type="ECO:0000256" key="1">
    <source>
        <dbReference type="SAM" id="MobiDB-lite"/>
    </source>
</evidence>
<evidence type="ECO:0000313" key="2">
    <source>
        <dbReference type="EMBL" id="CAE8622802.1"/>
    </source>
</evidence>
<gene>
    <name evidence="2" type="ORF">PGLA1383_LOCUS40191</name>
</gene>
<comment type="caution">
    <text evidence="2">The sequence shown here is derived from an EMBL/GenBank/DDBJ whole genome shotgun (WGS) entry which is preliminary data.</text>
</comment>
<dbReference type="AlphaFoldDB" id="A0A813G766"/>
<feature type="compositionally biased region" description="Low complexity" evidence="1">
    <location>
        <begin position="101"/>
        <end position="120"/>
    </location>
</feature>
<feature type="region of interest" description="Disordered" evidence="1">
    <location>
        <begin position="85"/>
        <end position="151"/>
    </location>
</feature>
<reference evidence="2" key="1">
    <citation type="submission" date="2021-02" db="EMBL/GenBank/DDBJ databases">
        <authorList>
            <person name="Dougan E. K."/>
            <person name="Rhodes N."/>
            <person name="Thang M."/>
            <person name="Chan C."/>
        </authorList>
    </citation>
    <scope>NUCLEOTIDE SEQUENCE</scope>
</reference>
<proteinExistence type="predicted"/>